<reference evidence="2 3" key="1">
    <citation type="submission" date="2017-07" db="EMBL/GenBank/DDBJ databases">
        <title>Isolation and whole genome analysis of endospore-forming bacteria from heroin.</title>
        <authorList>
            <person name="Kalinowski J."/>
            <person name="Ahrens B."/>
            <person name="Al-Dilaimi A."/>
            <person name="Winkler A."/>
            <person name="Wibberg D."/>
            <person name="Schleenbecker U."/>
            <person name="Ruckert C."/>
            <person name="Wolfel R."/>
            <person name="Grass G."/>
        </authorList>
    </citation>
    <scope>NUCLEOTIDE SEQUENCE [LARGE SCALE GENOMIC DNA]</scope>
    <source>
        <strain evidence="2 3">7539</strain>
    </source>
</reference>
<feature type="domain" description="DUF2268" evidence="1">
    <location>
        <begin position="73"/>
        <end position="265"/>
    </location>
</feature>
<dbReference type="EMBL" id="NPCC01000008">
    <property type="protein sequence ID" value="PAE89544.1"/>
    <property type="molecule type" value="Genomic_DNA"/>
</dbReference>
<proteinExistence type="predicted"/>
<evidence type="ECO:0000313" key="3">
    <source>
        <dbReference type="Proteomes" id="UP000216207"/>
    </source>
</evidence>
<name>A0A268P1B8_SHOCL</name>
<sequence length="271" mass="31436">MGIVKTNRWIELYVDHYEEQSVQARYRQLFIQPLQSLFAYSTDQQLATYLQKIGLFLPKTRKSRLRRFLNSDCWTVAGEQFNALKQKWQGPNVPVFLLPANEEHKRLQAELGGKMGLGFPDGIVLFISGDIEENDLKALVTHEYHHVCRLWRTQETESSITLLESMVMEGLAELAVIEEVGEAYVAPWTKKYDGHWQEEWFVRYLEPNLLRKGRSHYKPFLYGDDRAGIPAMLGYYYGFKLCKAAAERSRKDTLAFLDEDAESVLRIGTET</sequence>
<organism evidence="2 3">
    <name type="scientific">Shouchella clausii</name>
    <name type="common">Alkalihalobacillus clausii</name>
    <dbReference type="NCBI Taxonomy" id="79880"/>
    <lineage>
        <taxon>Bacteria</taxon>
        <taxon>Bacillati</taxon>
        <taxon>Bacillota</taxon>
        <taxon>Bacilli</taxon>
        <taxon>Bacillales</taxon>
        <taxon>Bacillaceae</taxon>
        <taxon>Shouchella</taxon>
    </lineage>
</organism>
<accession>A0A268P1B8</accession>
<evidence type="ECO:0000313" key="2">
    <source>
        <dbReference type="EMBL" id="PAE89544.1"/>
    </source>
</evidence>
<evidence type="ECO:0000259" key="1">
    <source>
        <dbReference type="Pfam" id="PF10026"/>
    </source>
</evidence>
<dbReference type="InterPro" id="IPR018728">
    <property type="entry name" value="DUF2268"/>
</dbReference>
<comment type="caution">
    <text evidence="2">The sequence shown here is derived from an EMBL/GenBank/DDBJ whole genome shotgun (WGS) entry which is preliminary data.</text>
</comment>
<dbReference type="AlphaFoldDB" id="A0A268P1B8"/>
<protein>
    <recommendedName>
        <fullName evidence="1">DUF2268 domain-containing protein</fullName>
    </recommendedName>
</protein>
<dbReference type="RefSeq" id="WP_095326363.1">
    <property type="nucleotide sequence ID" value="NZ_NPCC01000008.1"/>
</dbReference>
<dbReference type="Proteomes" id="UP000216207">
    <property type="component" value="Unassembled WGS sequence"/>
</dbReference>
<dbReference type="Pfam" id="PF10026">
    <property type="entry name" value="DUF2268"/>
    <property type="match status" value="1"/>
</dbReference>
<gene>
    <name evidence="2" type="ORF">CHH72_07855</name>
</gene>